<evidence type="ECO:0000313" key="5">
    <source>
        <dbReference type="Proteomes" id="UP001202134"/>
    </source>
</evidence>
<dbReference type="SMART" id="SM00065">
    <property type="entry name" value="GAF"/>
    <property type="match status" value="1"/>
</dbReference>
<protein>
    <recommendedName>
        <fullName evidence="1">diguanylate cyclase</fullName>
        <ecNumber evidence="1">2.7.7.65</ecNumber>
    </recommendedName>
</protein>
<keyword evidence="5" id="KW-1185">Reference proteome</keyword>
<dbReference type="InterPro" id="IPR000160">
    <property type="entry name" value="GGDEF_dom"/>
</dbReference>
<dbReference type="InterPro" id="IPR029016">
    <property type="entry name" value="GAF-like_dom_sf"/>
</dbReference>
<feature type="domain" description="GGDEF" evidence="3">
    <location>
        <begin position="213"/>
        <end position="350"/>
    </location>
</feature>
<dbReference type="InterPro" id="IPR050469">
    <property type="entry name" value="Diguanylate_Cyclase"/>
</dbReference>
<gene>
    <name evidence="4" type="ORF">L2737_08665</name>
</gene>
<organism evidence="4 5">
    <name type="scientific">Shewanella electrodiphila</name>
    <dbReference type="NCBI Taxonomy" id="934143"/>
    <lineage>
        <taxon>Bacteria</taxon>
        <taxon>Pseudomonadati</taxon>
        <taxon>Pseudomonadota</taxon>
        <taxon>Gammaproteobacteria</taxon>
        <taxon>Alteromonadales</taxon>
        <taxon>Shewanellaceae</taxon>
        <taxon>Shewanella</taxon>
    </lineage>
</organism>
<accession>A0ABT0KNH4</accession>
<dbReference type="PANTHER" id="PTHR45138:SF9">
    <property type="entry name" value="DIGUANYLATE CYCLASE DGCM-RELATED"/>
    <property type="match status" value="1"/>
</dbReference>
<dbReference type="EMBL" id="JAKIKU010000004">
    <property type="protein sequence ID" value="MCL1045396.1"/>
    <property type="molecule type" value="Genomic_DNA"/>
</dbReference>
<evidence type="ECO:0000256" key="1">
    <source>
        <dbReference type="ARBA" id="ARBA00012528"/>
    </source>
</evidence>
<comment type="caution">
    <text evidence="4">The sequence shown here is derived from an EMBL/GenBank/DDBJ whole genome shotgun (WGS) entry which is preliminary data.</text>
</comment>
<dbReference type="RefSeq" id="WP_248955473.1">
    <property type="nucleotide sequence ID" value="NZ_JAKIKU010000004.1"/>
</dbReference>
<dbReference type="CDD" id="cd01949">
    <property type="entry name" value="GGDEF"/>
    <property type="match status" value="1"/>
</dbReference>
<comment type="catalytic activity">
    <reaction evidence="2">
        <text>2 GTP = 3',3'-c-di-GMP + 2 diphosphate</text>
        <dbReference type="Rhea" id="RHEA:24898"/>
        <dbReference type="ChEBI" id="CHEBI:33019"/>
        <dbReference type="ChEBI" id="CHEBI:37565"/>
        <dbReference type="ChEBI" id="CHEBI:58805"/>
        <dbReference type="EC" id="2.7.7.65"/>
    </reaction>
</comment>
<evidence type="ECO:0000259" key="3">
    <source>
        <dbReference type="PROSITE" id="PS50887"/>
    </source>
</evidence>
<dbReference type="Gene3D" id="3.30.70.270">
    <property type="match status" value="1"/>
</dbReference>
<dbReference type="InterPro" id="IPR029787">
    <property type="entry name" value="Nucleotide_cyclase"/>
</dbReference>
<proteinExistence type="predicted"/>
<dbReference type="SUPFAM" id="SSF55073">
    <property type="entry name" value="Nucleotide cyclase"/>
    <property type="match status" value="1"/>
</dbReference>
<dbReference type="EC" id="2.7.7.65" evidence="1"/>
<dbReference type="Pfam" id="PF00990">
    <property type="entry name" value="GGDEF"/>
    <property type="match status" value="1"/>
</dbReference>
<dbReference type="Proteomes" id="UP001202134">
    <property type="component" value="Unassembled WGS sequence"/>
</dbReference>
<dbReference type="SMART" id="SM00267">
    <property type="entry name" value="GGDEF"/>
    <property type="match status" value="1"/>
</dbReference>
<dbReference type="PROSITE" id="PS50887">
    <property type="entry name" value="GGDEF"/>
    <property type="match status" value="1"/>
</dbReference>
<dbReference type="InterPro" id="IPR003018">
    <property type="entry name" value="GAF"/>
</dbReference>
<dbReference type="SUPFAM" id="SSF55781">
    <property type="entry name" value="GAF domain-like"/>
    <property type="match status" value="1"/>
</dbReference>
<evidence type="ECO:0000313" key="4">
    <source>
        <dbReference type="EMBL" id="MCL1045396.1"/>
    </source>
</evidence>
<name>A0ABT0KNH4_9GAMM</name>
<evidence type="ECO:0000256" key="2">
    <source>
        <dbReference type="ARBA" id="ARBA00034247"/>
    </source>
</evidence>
<dbReference type="PANTHER" id="PTHR45138">
    <property type="entry name" value="REGULATORY COMPONENTS OF SENSORY TRANSDUCTION SYSTEM"/>
    <property type="match status" value="1"/>
</dbReference>
<sequence>MKPIKSMTTNAQYAELFDSLVRVSKGLNKVSSLKEMAAFLQTETSTLFQLTDVWIYITDAKRTGWLNHVAGVGPNAEIMSTIVPHINYNDDPIFKKMLGQRKIFYTEDLLIEPEANKDVTPLLNLRTVVNYPLFVDGKALGVMAFGSFGEQTVILSPTELNYFDVITEQTALTVSRMHFFDKSQQDHLTKLSNRYGLEKKLRNLDDNNRDCDSALCFIYLDLNNFKQINDNFGHLAGDHMLKTFSSYLSKELKSADIIARIGGDEFVLVFSVPEQCDIDDFVHKIIQRIKHHCCAVDYRGNKFQLEFAWGHVAVDCKDYSINDLFNVADIKMYQLKNSQVNVKSARVVKPQKQVAEKA</sequence>
<reference evidence="4 5" key="1">
    <citation type="submission" date="2022-01" db="EMBL/GenBank/DDBJ databases">
        <title>Whole genome-based taxonomy of the Shewanellaceae.</title>
        <authorList>
            <person name="Martin-Rodriguez A.J."/>
        </authorList>
    </citation>
    <scope>NUCLEOTIDE SEQUENCE [LARGE SCALE GENOMIC DNA]</scope>
    <source>
        <strain evidence="4 5">DSM 24955</strain>
    </source>
</reference>
<dbReference type="NCBIfam" id="TIGR00254">
    <property type="entry name" value="GGDEF"/>
    <property type="match status" value="1"/>
</dbReference>
<dbReference type="InterPro" id="IPR043128">
    <property type="entry name" value="Rev_trsase/Diguanyl_cyclase"/>
</dbReference>
<dbReference type="Gene3D" id="3.30.450.40">
    <property type="match status" value="1"/>
</dbReference>